<dbReference type="EMBL" id="JANPWB010000011">
    <property type="protein sequence ID" value="KAJ1129552.1"/>
    <property type="molecule type" value="Genomic_DNA"/>
</dbReference>
<dbReference type="InterPro" id="IPR036691">
    <property type="entry name" value="Endo/exonu/phosph_ase_sf"/>
</dbReference>
<gene>
    <name evidence="1" type="ORF">NDU88_007920</name>
</gene>
<evidence type="ECO:0000313" key="1">
    <source>
        <dbReference type="EMBL" id="KAJ1129552.1"/>
    </source>
</evidence>
<sequence>MNERLEMFRMQLVTSRTILMDGDFNCTVEMDGHTGSDSAGMDMTPRLLVEKTGEASLQDVIGSMGPNTRNFSWSRMDRSVRSQINILFTSPTVKPGWSSMVAIYFWDHRAISFVGETYREVPRWPRIVETEMLIVGKRGVSSKPQSRMLSGQT</sequence>
<dbReference type="Gene3D" id="3.60.10.10">
    <property type="entry name" value="Endonuclease/exonuclease/phosphatase"/>
    <property type="match status" value="1"/>
</dbReference>
<comment type="caution">
    <text evidence="1">The sequence shown here is derived from an EMBL/GenBank/DDBJ whole genome shotgun (WGS) entry which is preliminary data.</text>
</comment>
<proteinExistence type="predicted"/>
<evidence type="ECO:0000313" key="2">
    <source>
        <dbReference type="Proteomes" id="UP001066276"/>
    </source>
</evidence>
<organism evidence="1 2">
    <name type="scientific">Pleurodeles waltl</name>
    <name type="common">Iberian ribbed newt</name>
    <dbReference type="NCBI Taxonomy" id="8319"/>
    <lineage>
        <taxon>Eukaryota</taxon>
        <taxon>Metazoa</taxon>
        <taxon>Chordata</taxon>
        <taxon>Craniata</taxon>
        <taxon>Vertebrata</taxon>
        <taxon>Euteleostomi</taxon>
        <taxon>Amphibia</taxon>
        <taxon>Batrachia</taxon>
        <taxon>Caudata</taxon>
        <taxon>Salamandroidea</taxon>
        <taxon>Salamandridae</taxon>
        <taxon>Pleurodelinae</taxon>
        <taxon>Pleurodeles</taxon>
    </lineage>
</organism>
<dbReference type="Proteomes" id="UP001066276">
    <property type="component" value="Chromosome 7"/>
</dbReference>
<keyword evidence="2" id="KW-1185">Reference proteome</keyword>
<dbReference type="AlphaFoldDB" id="A0AAV7PMN9"/>
<reference evidence="1" key="1">
    <citation type="journal article" date="2022" name="bioRxiv">
        <title>Sequencing and chromosome-scale assembly of the giantPleurodeles waltlgenome.</title>
        <authorList>
            <person name="Brown T."/>
            <person name="Elewa A."/>
            <person name="Iarovenko S."/>
            <person name="Subramanian E."/>
            <person name="Araus A.J."/>
            <person name="Petzold A."/>
            <person name="Susuki M."/>
            <person name="Suzuki K.-i.T."/>
            <person name="Hayashi T."/>
            <person name="Toyoda A."/>
            <person name="Oliveira C."/>
            <person name="Osipova E."/>
            <person name="Leigh N.D."/>
            <person name="Simon A."/>
            <person name="Yun M.H."/>
        </authorList>
    </citation>
    <scope>NUCLEOTIDE SEQUENCE</scope>
    <source>
        <strain evidence="1">20211129_DDA</strain>
        <tissue evidence="1">Liver</tissue>
    </source>
</reference>
<protein>
    <submittedName>
        <fullName evidence="1">Uncharacterized protein</fullName>
    </submittedName>
</protein>
<name>A0AAV7PMN9_PLEWA</name>
<accession>A0AAV7PMN9</accession>